<keyword evidence="5" id="KW-1185">Reference proteome</keyword>
<organism evidence="3">
    <name type="scientific">Microbotryum lychnidis-dioicae (strain p1A1 Lamole / MvSl-1064)</name>
    <name type="common">Anther smut fungus</name>
    <dbReference type="NCBI Taxonomy" id="683840"/>
    <lineage>
        <taxon>Eukaryota</taxon>
        <taxon>Fungi</taxon>
        <taxon>Dikarya</taxon>
        <taxon>Basidiomycota</taxon>
        <taxon>Pucciniomycotina</taxon>
        <taxon>Microbotryomycetes</taxon>
        <taxon>Microbotryales</taxon>
        <taxon>Microbotryaceae</taxon>
        <taxon>Microbotryum</taxon>
    </lineage>
</organism>
<dbReference type="Proteomes" id="UP000017200">
    <property type="component" value="Unassembled WGS sequence"/>
</dbReference>
<dbReference type="HOGENOM" id="CLU_912755_0_0_1"/>
<dbReference type="OMA" id="VLPPWIW"/>
<accession>U5H4Y0</accession>
<dbReference type="AlphaFoldDB" id="U5H4Y0"/>
<proteinExistence type="predicted"/>
<evidence type="ECO:0000256" key="2">
    <source>
        <dbReference type="SAM" id="Phobius"/>
    </source>
</evidence>
<feature type="region of interest" description="Disordered" evidence="1">
    <location>
        <begin position="82"/>
        <end position="140"/>
    </location>
</feature>
<evidence type="ECO:0000256" key="1">
    <source>
        <dbReference type="SAM" id="MobiDB-lite"/>
    </source>
</evidence>
<feature type="transmembrane region" description="Helical" evidence="2">
    <location>
        <begin position="27"/>
        <end position="47"/>
    </location>
</feature>
<dbReference type="InParanoid" id="U5H4Y0"/>
<dbReference type="OrthoDB" id="10508015at2759"/>
<feature type="compositionally biased region" description="Acidic residues" evidence="1">
    <location>
        <begin position="125"/>
        <end position="140"/>
    </location>
</feature>
<protein>
    <submittedName>
        <fullName evidence="3 4">Uncharacterized protein</fullName>
    </submittedName>
</protein>
<dbReference type="EnsemblFungi" id="MVLG_02362T0">
    <property type="protein sequence ID" value="MVLG_02362T0"/>
    <property type="gene ID" value="MVLG_02362"/>
</dbReference>
<keyword evidence="2" id="KW-1133">Transmembrane helix</keyword>
<gene>
    <name evidence="3" type="ORF">MVLG_02362</name>
</gene>
<reference evidence="3" key="2">
    <citation type="submission" date="2010-11" db="EMBL/GenBank/DDBJ databases">
        <authorList>
            <consortium name="The Broad Institute Genome Sequencing Platform"/>
            <person name="Earl A."/>
            <person name="Ward D."/>
            <person name="Feldgarden M."/>
            <person name="Gevers D."/>
            <person name="Butler R."/>
            <person name="Young S.K."/>
            <person name="Zeng Q."/>
            <person name="Gargeya S."/>
            <person name="Fitzgerald M."/>
            <person name="Haas B."/>
            <person name="Abouelleil A."/>
            <person name="Alvarado L."/>
            <person name="Arachchi H.M."/>
            <person name="Berlin A."/>
            <person name="Brown A."/>
            <person name="Chapman S.B."/>
            <person name="Chen Z."/>
            <person name="Dunbar C."/>
            <person name="Freedman E."/>
            <person name="Gearin G."/>
            <person name="Gellesch M."/>
            <person name="Goldberg J."/>
            <person name="Griggs A."/>
            <person name="Gujja S."/>
            <person name="Heilman E."/>
            <person name="Heiman D."/>
            <person name="Howarth C."/>
            <person name="Larson L."/>
            <person name="Lui A."/>
            <person name="MacDonald P.J.P."/>
            <person name="Mehta T."/>
            <person name="Montmayeur A."/>
            <person name="Murphy C."/>
            <person name="Neiman D."/>
            <person name="Pearson M."/>
            <person name="Priest M."/>
            <person name="Roberts A."/>
            <person name="Saif S."/>
            <person name="Shea T."/>
            <person name="Shenoy N."/>
            <person name="Sisk P."/>
            <person name="Stolte C."/>
            <person name="Sykes S."/>
            <person name="White J."/>
            <person name="Yandava C."/>
            <person name="Wortman J."/>
            <person name="Nusbaum C."/>
            <person name="Birren B."/>
        </authorList>
    </citation>
    <scope>NUCLEOTIDE SEQUENCE</scope>
    <source>
        <strain evidence="3">P1A1 Lamole</strain>
    </source>
</reference>
<reference evidence="3 5" key="3">
    <citation type="journal article" date="2015" name="BMC Genomics">
        <title>Sex and parasites: genomic and transcriptomic analysis of Microbotryum lychnidis-dioicae, the biotrophic and plant-castrating anther smut fungus.</title>
        <authorList>
            <person name="Perlin M.H."/>
            <person name="Amselem J."/>
            <person name="Fontanillas E."/>
            <person name="Toh S.S."/>
            <person name="Chen Z."/>
            <person name="Goldberg J."/>
            <person name="Duplessis S."/>
            <person name="Henrissat B."/>
            <person name="Young S."/>
            <person name="Zeng Q."/>
            <person name="Aguileta G."/>
            <person name="Petit E."/>
            <person name="Badouin H."/>
            <person name="Andrews J."/>
            <person name="Razeeq D."/>
            <person name="Gabaldon T."/>
            <person name="Quesneville H."/>
            <person name="Giraud T."/>
            <person name="Hood M.E."/>
            <person name="Schultz D.J."/>
            <person name="Cuomo C.A."/>
        </authorList>
    </citation>
    <scope>NUCLEOTIDE SEQUENCE [LARGE SCALE GENOMIC DNA]</scope>
    <source>
        <strain evidence="3">P1A1 Lamole</strain>
        <strain evidence="5">p1A1 Lamole</strain>
    </source>
</reference>
<dbReference type="EMBL" id="GL541660">
    <property type="protein sequence ID" value="KDE07318.1"/>
    <property type="molecule type" value="Genomic_DNA"/>
</dbReference>
<keyword evidence="2" id="KW-0472">Membrane</keyword>
<name>U5H4Y0_USTV1</name>
<feature type="region of interest" description="Disordered" evidence="1">
    <location>
        <begin position="250"/>
        <end position="287"/>
    </location>
</feature>
<reference evidence="5" key="1">
    <citation type="submission" date="2010-11" db="EMBL/GenBank/DDBJ databases">
        <title>The genome sequence of Microbotryum violaceum strain p1A1 Lamole.</title>
        <authorList>
            <person name="Cuomo C."/>
            <person name="Perlin M."/>
            <person name="Young S.K."/>
            <person name="Zeng Q."/>
            <person name="Gargeya S."/>
            <person name="Alvarado L."/>
            <person name="Berlin A."/>
            <person name="Chapman S.B."/>
            <person name="Chen Z."/>
            <person name="Freedman E."/>
            <person name="Gellesch M."/>
            <person name="Goldberg J."/>
            <person name="Griggs A."/>
            <person name="Gujja S."/>
            <person name="Heilman E."/>
            <person name="Heiman D."/>
            <person name="Howarth C."/>
            <person name="Mehta T."/>
            <person name="Neiman D."/>
            <person name="Pearson M."/>
            <person name="Roberts A."/>
            <person name="Saif S."/>
            <person name="Shea T."/>
            <person name="Shenoy N."/>
            <person name="Sisk P."/>
            <person name="Stolte C."/>
            <person name="Sykes S."/>
            <person name="White J."/>
            <person name="Yandava C."/>
            <person name="Haas B."/>
            <person name="Nusbaum C."/>
            <person name="Birren B."/>
        </authorList>
    </citation>
    <scope>NUCLEOTIDE SEQUENCE [LARGE SCALE GENOMIC DNA]</scope>
    <source>
        <strain evidence="5">p1A1 Lamole</strain>
    </source>
</reference>
<evidence type="ECO:0000313" key="3">
    <source>
        <dbReference type="EMBL" id="KDE07318.1"/>
    </source>
</evidence>
<keyword evidence="2" id="KW-0812">Transmembrane</keyword>
<reference evidence="4" key="4">
    <citation type="submission" date="2015-06" db="UniProtKB">
        <authorList>
            <consortium name="EnsemblFungi"/>
        </authorList>
    </citation>
    <scope>IDENTIFICATION</scope>
</reference>
<evidence type="ECO:0000313" key="5">
    <source>
        <dbReference type="Proteomes" id="UP000017200"/>
    </source>
</evidence>
<evidence type="ECO:0000313" key="4">
    <source>
        <dbReference type="EnsemblFungi" id="MVLG_02362T0"/>
    </source>
</evidence>
<dbReference type="EMBL" id="AEIJ01000231">
    <property type="status" value="NOT_ANNOTATED_CDS"/>
    <property type="molecule type" value="Genomic_DNA"/>
</dbReference>
<sequence>MTLSIDAPTPTPVPTVWAYSDPSSDAAFSPVVWLPLTFLLTTCLLFISLRRAYALRLYADAQDWLRTKYPWIFSSHIRLPGRSDRTSASSRPHRRSSRPSPAASSLQADLSDDENATANHMLSPDNDDGDDDLDDLDELDGDELPFSTTSSLYQSSSVRPMWNKAVDSSRSFLNTLGWGDGAGVGSNQGRDGMARAFWGIPKKDRIGTIRLGSTAASGAAPRSGTGPSSGGLSGVAGLLGRITDLAGRSRNDAYLPVDRQSRSRGNPQTTLFDLERGDEEHGDDAVELPPGFMLESVVSTGKPSA</sequence>